<proteinExistence type="predicted"/>
<sequence>MKMNIKKLLMEEIGKYISQNSIDYDFSLFIVGSVNRGDYMLDEKGKILSDIDVLVVIEERRYIDKLNMYLKDVCRYIFDKFDYKLGIIYSIKSVILKRKNAMFLQDVSSKDFIVDNLDIGKFFDIKDFRTEIVLAEYFQSLFYYEAKYNFTNDDRTRVKINILINCIYELIEFGERKTEYNLDKAFYDSKLSVDRFGIGEDLKDKYNYILGKATELHLSSMYFLSHKFLNAEDLFFNVRDIVFLENEGICYYDAIQT</sequence>
<dbReference type="RefSeq" id="WP_112286472.1">
    <property type="nucleotide sequence ID" value="NZ_CP023565.1"/>
</dbReference>
<gene>
    <name evidence="1" type="ORF">CPS94_09095</name>
</gene>
<name>A0AAD0PD15_9LACO</name>
<evidence type="ECO:0000313" key="2">
    <source>
        <dbReference type="Proteomes" id="UP000250153"/>
    </source>
</evidence>
<protein>
    <submittedName>
        <fullName evidence="1">Uncharacterized protein</fullName>
    </submittedName>
</protein>
<reference evidence="1 2" key="1">
    <citation type="submission" date="2017-09" db="EMBL/GenBank/DDBJ databases">
        <title>Predominant Lactobacillus spp. isolated from feces of mice subjected to short-term calorie restriction.</title>
        <authorList>
            <person name="Zhang C."/>
            <person name="Zhao L."/>
            <person name="Pan F."/>
        </authorList>
    </citation>
    <scope>NUCLEOTIDE SEQUENCE [LARGE SCALE GENOMIC DNA]</scope>
    <source>
        <strain evidence="1 2">CR147</strain>
    </source>
</reference>
<organism evidence="1 2">
    <name type="scientific">Ligilactobacillus murinus</name>
    <dbReference type="NCBI Taxonomy" id="1622"/>
    <lineage>
        <taxon>Bacteria</taxon>
        <taxon>Bacillati</taxon>
        <taxon>Bacillota</taxon>
        <taxon>Bacilli</taxon>
        <taxon>Lactobacillales</taxon>
        <taxon>Lactobacillaceae</taxon>
        <taxon>Ligilactobacillus</taxon>
    </lineage>
</organism>
<dbReference type="InterPro" id="IPR043519">
    <property type="entry name" value="NT_sf"/>
</dbReference>
<dbReference type="KEGG" id="lmur:CPS94_09095"/>
<dbReference type="SUPFAM" id="SSF81301">
    <property type="entry name" value="Nucleotidyltransferase"/>
    <property type="match status" value="1"/>
</dbReference>
<accession>A0AAD0PD15</accession>
<dbReference type="EMBL" id="CP023565">
    <property type="protein sequence ID" value="AWZ39067.1"/>
    <property type="molecule type" value="Genomic_DNA"/>
</dbReference>
<dbReference type="AlphaFoldDB" id="A0AAD0PD15"/>
<evidence type="ECO:0000313" key="1">
    <source>
        <dbReference type="EMBL" id="AWZ39067.1"/>
    </source>
</evidence>
<dbReference type="GeneID" id="48467304"/>
<dbReference type="Proteomes" id="UP000250153">
    <property type="component" value="Chromosome"/>
</dbReference>